<dbReference type="InterPro" id="IPR058163">
    <property type="entry name" value="LysR-type_TF_proteobact-type"/>
</dbReference>
<dbReference type="PANTHER" id="PTHR30537">
    <property type="entry name" value="HTH-TYPE TRANSCRIPTIONAL REGULATOR"/>
    <property type="match status" value="1"/>
</dbReference>
<name>A0ABY4ED40_VITST</name>
<keyword evidence="4" id="KW-0804">Transcription</keyword>
<dbReference type="InterPro" id="IPR036390">
    <property type="entry name" value="WH_DNA-bd_sf"/>
</dbReference>
<dbReference type="Proteomes" id="UP000832034">
    <property type="component" value="Chromosome"/>
</dbReference>
<organism evidence="6 7">
    <name type="scientific">Vitreoscilla stercoraria</name>
    <dbReference type="NCBI Taxonomy" id="61"/>
    <lineage>
        <taxon>Bacteria</taxon>
        <taxon>Pseudomonadati</taxon>
        <taxon>Pseudomonadota</taxon>
        <taxon>Betaproteobacteria</taxon>
        <taxon>Neisseriales</taxon>
        <taxon>Neisseriaceae</taxon>
        <taxon>Vitreoscilla</taxon>
    </lineage>
</organism>
<protein>
    <submittedName>
        <fullName evidence="6">LysR substrate-binding domain-containing protein</fullName>
    </submittedName>
</protein>
<dbReference type="Gene3D" id="3.40.190.10">
    <property type="entry name" value="Periplasmic binding protein-like II"/>
    <property type="match status" value="2"/>
</dbReference>
<evidence type="ECO:0000313" key="7">
    <source>
        <dbReference type="Proteomes" id="UP000832034"/>
    </source>
</evidence>
<dbReference type="InterPro" id="IPR000847">
    <property type="entry name" value="LysR_HTH_N"/>
</dbReference>
<dbReference type="EMBL" id="CP091512">
    <property type="protein sequence ID" value="UOO93268.1"/>
    <property type="molecule type" value="Genomic_DNA"/>
</dbReference>
<evidence type="ECO:0000256" key="1">
    <source>
        <dbReference type="ARBA" id="ARBA00009437"/>
    </source>
</evidence>
<reference evidence="6" key="1">
    <citation type="submission" date="2021-12" db="EMBL/GenBank/DDBJ databases">
        <authorList>
            <person name="Veyrier F.J."/>
        </authorList>
    </citation>
    <scope>NUCLEOTIDE SEQUENCE</scope>
    <source>
        <strain evidence="6">SAG 1488-6</strain>
    </source>
</reference>
<evidence type="ECO:0000256" key="4">
    <source>
        <dbReference type="ARBA" id="ARBA00023163"/>
    </source>
</evidence>
<dbReference type="InterPro" id="IPR005119">
    <property type="entry name" value="LysR_subst-bd"/>
</dbReference>
<evidence type="ECO:0000256" key="3">
    <source>
        <dbReference type="ARBA" id="ARBA00023125"/>
    </source>
</evidence>
<evidence type="ECO:0000256" key="2">
    <source>
        <dbReference type="ARBA" id="ARBA00023015"/>
    </source>
</evidence>
<dbReference type="Gene3D" id="1.10.10.10">
    <property type="entry name" value="Winged helix-like DNA-binding domain superfamily/Winged helix DNA-binding domain"/>
    <property type="match status" value="1"/>
</dbReference>
<dbReference type="Pfam" id="PF00126">
    <property type="entry name" value="HTH_1"/>
    <property type="match status" value="1"/>
</dbReference>
<keyword evidence="2" id="KW-0805">Transcription regulation</keyword>
<keyword evidence="3" id="KW-0238">DNA-binding</keyword>
<keyword evidence="7" id="KW-1185">Reference proteome</keyword>
<feature type="domain" description="HTH lysR-type" evidence="5">
    <location>
        <begin position="5"/>
        <end position="62"/>
    </location>
</feature>
<dbReference type="PANTHER" id="PTHR30537:SF26">
    <property type="entry name" value="GLYCINE CLEAVAGE SYSTEM TRANSCRIPTIONAL ACTIVATOR"/>
    <property type="match status" value="1"/>
</dbReference>
<dbReference type="InterPro" id="IPR036388">
    <property type="entry name" value="WH-like_DNA-bd_sf"/>
</dbReference>
<dbReference type="SUPFAM" id="SSF53850">
    <property type="entry name" value="Periplasmic binding protein-like II"/>
    <property type="match status" value="1"/>
</dbReference>
<dbReference type="Pfam" id="PF03466">
    <property type="entry name" value="LysR_substrate"/>
    <property type="match status" value="1"/>
</dbReference>
<dbReference type="SUPFAM" id="SSF46785">
    <property type="entry name" value="Winged helix' DNA-binding domain"/>
    <property type="match status" value="1"/>
</dbReference>
<reference evidence="6" key="2">
    <citation type="journal article" date="2022" name="Res Sq">
        <title>Evolution of multicellular longitudinally dividing oral cavity symbionts (Neisseriaceae).</title>
        <authorList>
            <person name="Nyongesa S."/>
            <person name="Weber P."/>
            <person name="Bernet E."/>
            <person name="Pullido F."/>
            <person name="Nieckarz M."/>
            <person name="Delaby M."/>
            <person name="Nieves C."/>
            <person name="Viehboeck T."/>
            <person name="Krause N."/>
            <person name="Rivera-Millot A."/>
            <person name="Nakamura A."/>
            <person name="Vischer N."/>
            <person name="VanNieuwenhze M."/>
            <person name="Brun Y."/>
            <person name="Cava F."/>
            <person name="Bulgheresi S."/>
            <person name="Veyrier F."/>
        </authorList>
    </citation>
    <scope>NUCLEOTIDE SEQUENCE</scope>
    <source>
        <strain evidence="6">SAG 1488-6</strain>
    </source>
</reference>
<evidence type="ECO:0000313" key="6">
    <source>
        <dbReference type="EMBL" id="UOO93268.1"/>
    </source>
</evidence>
<dbReference type="PROSITE" id="PS50931">
    <property type="entry name" value="HTH_LYSR"/>
    <property type="match status" value="1"/>
</dbReference>
<sequence length="297" mass="34103">MFKDLPLNALRAFEATARLGEIKLAAQELFVTPAAVSQQLKKLEQHLQLNLWERHANQIVLTAIGAQLYEVCHRSLFDLQAGIQTLRPEKRALSVCVQMPTTMASLWLIPRLGDFYRQYPDIDVRLLTSGEWRLPDSDLNIDVFLRCLPEQEAFDAQFGYEPLFAESMSVYASPHFYWQDAVNVIAIQSDDCVYQAMNWRVWLEKYAHLGVQVGQTRVFDTENDAIQAAIAGYGLVLASDALVSKTVEQGLLRPIFPQHSLVWHESYYAVYRLARQRHTAVATWLKWLQEQAYLQKT</sequence>
<dbReference type="RefSeq" id="WP_019957604.1">
    <property type="nucleotide sequence ID" value="NZ_CP091512.1"/>
</dbReference>
<gene>
    <name evidence="6" type="ORF">LVJ81_04345</name>
</gene>
<proteinExistence type="inferred from homology"/>
<evidence type="ECO:0000259" key="5">
    <source>
        <dbReference type="PROSITE" id="PS50931"/>
    </source>
</evidence>
<comment type="similarity">
    <text evidence="1">Belongs to the LysR transcriptional regulatory family.</text>
</comment>
<accession>A0ABY4ED40</accession>